<feature type="domain" description="RNA polymerase sigma factor 70 region 4 type 2" evidence="7">
    <location>
        <begin position="112"/>
        <end position="162"/>
    </location>
</feature>
<dbReference type="Pfam" id="PF04542">
    <property type="entry name" value="Sigma70_r2"/>
    <property type="match status" value="1"/>
</dbReference>
<feature type="domain" description="RNA polymerase sigma-70 region 2" evidence="6">
    <location>
        <begin position="15"/>
        <end position="78"/>
    </location>
</feature>
<keyword evidence="5" id="KW-0804">Transcription</keyword>
<comment type="subunit">
    <text evidence="2">Interacts transiently with the RNA polymerase catalytic core formed by RpoA, RpoB, RpoC and RpoZ (2 alpha, 1 beta, 1 beta' and 1 omega subunit) to form the RNA polymerase holoenzyme that can initiate transcription.</text>
</comment>
<evidence type="ECO:0000256" key="3">
    <source>
        <dbReference type="ARBA" id="ARBA00023015"/>
    </source>
</evidence>
<dbReference type="RefSeq" id="WP_311513882.1">
    <property type="nucleotide sequence ID" value="NZ_JAVREP010000022.1"/>
</dbReference>
<dbReference type="SUPFAM" id="SSF88659">
    <property type="entry name" value="Sigma3 and sigma4 domains of RNA polymerase sigma factors"/>
    <property type="match status" value="1"/>
</dbReference>
<organism evidence="8 9">
    <name type="scientific">Nocardiopsis lambiniae</name>
    <dbReference type="NCBI Taxonomy" id="3075539"/>
    <lineage>
        <taxon>Bacteria</taxon>
        <taxon>Bacillati</taxon>
        <taxon>Actinomycetota</taxon>
        <taxon>Actinomycetes</taxon>
        <taxon>Streptosporangiales</taxon>
        <taxon>Nocardiopsidaceae</taxon>
        <taxon>Nocardiopsis</taxon>
    </lineage>
</organism>
<dbReference type="Pfam" id="PF08281">
    <property type="entry name" value="Sigma70_r4_2"/>
    <property type="match status" value="1"/>
</dbReference>
<comment type="caution">
    <text evidence="8">The sequence shown here is derived from an EMBL/GenBank/DDBJ whole genome shotgun (WGS) entry which is preliminary data.</text>
</comment>
<keyword evidence="3" id="KW-0805">Transcription regulation</keyword>
<dbReference type="PANTHER" id="PTHR30173:SF36">
    <property type="entry name" value="ECF RNA POLYMERASE SIGMA FACTOR SIGJ"/>
    <property type="match status" value="1"/>
</dbReference>
<evidence type="ECO:0000313" key="9">
    <source>
        <dbReference type="Proteomes" id="UP001183390"/>
    </source>
</evidence>
<dbReference type="Gene3D" id="1.10.1740.10">
    <property type="match status" value="1"/>
</dbReference>
<name>A0ABU2MF71_9ACTN</name>
<keyword evidence="4" id="KW-0731">Sigma factor</keyword>
<comment type="similarity">
    <text evidence="1">Belongs to the sigma-70 factor family. ECF subfamily.</text>
</comment>
<evidence type="ECO:0000256" key="1">
    <source>
        <dbReference type="ARBA" id="ARBA00010641"/>
    </source>
</evidence>
<evidence type="ECO:0000256" key="4">
    <source>
        <dbReference type="ARBA" id="ARBA00023082"/>
    </source>
</evidence>
<dbReference type="Gene3D" id="1.10.10.10">
    <property type="entry name" value="Winged helix-like DNA-binding domain superfamily/Winged helix DNA-binding domain"/>
    <property type="match status" value="1"/>
</dbReference>
<dbReference type="NCBIfam" id="TIGR02957">
    <property type="entry name" value="SigX4"/>
    <property type="match status" value="1"/>
</dbReference>
<dbReference type="InterPro" id="IPR007627">
    <property type="entry name" value="RNA_pol_sigma70_r2"/>
</dbReference>
<dbReference type="NCBIfam" id="NF007214">
    <property type="entry name" value="PRK09636.1"/>
    <property type="match status" value="1"/>
</dbReference>
<evidence type="ECO:0000313" key="8">
    <source>
        <dbReference type="EMBL" id="MDT0331353.1"/>
    </source>
</evidence>
<dbReference type="InterPro" id="IPR013325">
    <property type="entry name" value="RNA_pol_sigma_r2"/>
</dbReference>
<proteinExistence type="inferred from homology"/>
<gene>
    <name evidence="8" type="ORF">RM479_23305</name>
</gene>
<evidence type="ECO:0000256" key="5">
    <source>
        <dbReference type="ARBA" id="ARBA00023163"/>
    </source>
</evidence>
<dbReference type="InterPro" id="IPR014284">
    <property type="entry name" value="RNA_pol_sigma-70_dom"/>
</dbReference>
<dbReference type="InterPro" id="IPR036388">
    <property type="entry name" value="WH-like_DNA-bd_sf"/>
</dbReference>
<dbReference type="InterPro" id="IPR052704">
    <property type="entry name" value="ECF_Sigma-70_Domain"/>
</dbReference>
<dbReference type="InterPro" id="IPR032710">
    <property type="entry name" value="NTF2-like_dom_sf"/>
</dbReference>
<dbReference type="Proteomes" id="UP001183390">
    <property type="component" value="Unassembled WGS sequence"/>
</dbReference>
<keyword evidence="9" id="KW-1185">Reference proteome</keyword>
<dbReference type="EMBL" id="JAVREP010000022">
    <property type="protein sequence ID" value="MDT0331353.1"/>
    <property type="molecule type" value="Genomic_DNA"/>
</dbReference>
<dbReference type="SUPFAM" id="SSF54427">
    <property type="entry name" value="NTF2-like"/>
    <property type="match status" value="1"/>
</dbReference>
<reference evidence="9" key="1">
    <citation type="submission" date="2023-07" db="EMBL/GenBank/DDBJ databases">
        <title>30 novel species of actinomycetes from the DSMZ collection.</title>
        <authorList>
            <person name="Nouioui I."/>
        </authorList>
    </citation>
    <scope>NUCLEOTIDE SEQUENCE [LARGE SCALE GENOMIC DNA]</scope>
    <source>
        <strain evidence="9">DSM 44743</strain>
    </source>
</reference>
<evidence type="ECO:0000256" key="2">
    <source>
        <dbReference type="ARBA" id="ARBA00011344"/>
    </source>
</evidence>
<dbReference type="InterPro" id="IPR014303">
    <property type="entry name" value="RNA_pol_sigma-70_ECF"/>
</dbReference>
<dbReference type="PANTHER" id="PTHR30173">
    <property type="entry name" value="SIGMA 19 FACTOR"/>
    <property type="match status" value="1"/>
</dbReference>
<dbReference type="NCBIfam" id="TIGR02937">
    <property type="entry name" value="sigma70-ECF"/>
    <property type="match status" value="1"/>
</dbReference>
<evidence type="ECO:0000259" key="7">
    <source>
        <dbReference type="Pfam" id="PF08281"/>
    </source>
</evidence>
<accession>A0ABU2MF71</accession>
<dbReference type="InterPro" id="IPR013249">
    <property type="entry name" value="RNA_pol_sigma70_r4_t2"/>
</dbReference>
<sequence>MTTDTSDAADAAGVFEAHRSLLTGVAYRILGTASDAEDVVQEAWPRWSAADREEVENPRAYLVTIVSRLAIDRLRSARARRESYVGEWLPEPVSDLPDASERAELADTVEFALLVVLETLSPLERAVFVLREAFQLPYAEIAEIIGRGEAATRQLSRRARDHVRERRPRFEADRAARRRITERFLQACAEGDMEGLTGLLADDATLVGDGGGKAKAPLRVLVGRTKVGRFLLSLPSNLERFLASIGVAPGEPRLEVTEVNGAPAALVIVSGRVISTMILDVDGDRVRTVYVIANPDKMSHLRVPDPS</sequence>
<evidence type="ECO:0000259" key="6">
    <source>
        <dbReference type="Pfam" id="PF04542"/>
    </source>
</evidence>
<dbReference type="Gene3D" id="3.10.450.50">
    <property type="match status" value="1"/>
</dbReference>
<protein>
    <submittedName>
        <fullName evidence="8">RNA polymerase sigma-70 factor</fullName>
    </submittedName>
</protein>
<dbReference type="InterPro" id="IPR013324">
    <property type="entry name" value="RNA_pol_sigma_r3/r4-like"/>
</dbReference>
<dbReference type="SUPFAM" id="SSF88946">
    <property type="entry name" value="Sigma2 domain of RNA polymerase sigma factors"/>
    <property type="match status" value="1"/>
</dbReference>